<dbReference type="PANTHER" id="PTHR34883:SF4">
    <property type="entry name" value="CUPREDOXIN"/>
    <property type="match status" value="1"/>
</dbReference>
<sequence>MRFSTFSALCVAPLALASTLEASLYARGALGGDSDLVQRNGDSKGAKSSKNNNNNNAAQPIIIEQSSSSTEVILIWYNQGGNQATTTVTQTKTVTAANGAVAAAATHSVVVGGAGGLVYTPDQITAAVGDMVVFEFQSTNHTATQSAFTTPCEKLAGGMDTGFVPNVNNSITPAPQMAMQVTVDTPIWFYCKQVGHCGKGMVFSINPTANKTQQMFQSMAIAQNGTGTAAAIQGGAAKASSTASASTAAATSGSTGMTAGTGTIASNGACSCSCLCGVGSFPNAAIQGVAAFGGMSGSMPMSAIESETSS</sequence>
<dbReference type="AlphaFoldDB" id="A0A3D8QGG7"/>
<dbReference type="PANTHER" id="PTHR34883">
    <property type="entry name" value="SERINE-RICH PROTEIN, PUTATIVE-RELATED-RELATED"/>
    <property type="match status" value="1"/>
</dbReference>
<dbReference type="Proteomes" id="UP000256645">
    <property type="component" value="Unassembled WGS sequence"/>
</dbReference>
<dbReference type="CDD" id="cd00920">
    <property type="entry name" value="Cupredoxin"/>
    <property type="match status" value="1"/>
</dbReference>
<keyword evidence="4" id="KW-1185">Reference proteome</keyword>
<proteinExistence type="predicted"/>
<evidence type="ECO:0000256" key="1">
    <source>
        <dbReference type="SAM" id="MobiDB-lite"/>
    </source>
</evidence>
<dbReference type="Gene3D" id="2.60.40.420">
    <property type="entry name" value="Cupredoxins - blue copper proteins"/>
    <property type="match status" value="1"/>
</dbReference>
<organism evidence="3 4">
    <name type="scientific">Coleophoma cylindrospora</name>
    <dbReference type="NCBI Taxonomy" id="1849047"/>
    <lineage>
        <taxon>Eukaryota</taxon>
        <taxon>Fungi</taxon>
        <taxon>Dikarya</taxon>
        <taxon>Ascomycota</taxon>
        <taxon>Pezizomycotina</taxon>
        <taxon>Leotiomycetes</taxon>
        <taxon>Helotiales</taxon>
        <taxon>Dermateaceae</taxon>
        <taxon>Coleophoma</taxon>
    </lineage>
</organism>
<feature type="region of interest" description="Disordered" evidence="1">
    <location>
        <begin position="36"/>
        <end position="57"/>
    </location>
</feature>
<feature type="chain" id="PRO_5017765534" evidence="2">
    <location>
        <begin position="18"/>
        <end position="310"/>
    </location>
</feature>
<dbReference type="InterPro" id="IPR052953">
    <property type="entry name" value="Ser-rich/MCO-related"/>
</dbReference>
<evidence type="ECO:0000313" key="4">
    <source>
        <dbReference type="Proteomes" id="UP000256645"/>
    </source>
</evidence>
<dbReference type="STRING" id="1849047.A0A3D8QGG7"/>
<gene>
    <name evidence="3" type="ORF">BP6252_12194</name>
</gene>
<dbReference type="SUPFAM" id="SSF49503">
    <property type="entry name" value="Cupredoxins"/>
    <property type="match status" value="1"/>
</dbReference>
<protein>
    <submittedName>
        <fullName evidence="3">Uncharacterized protein</fullName>
    </submittedName>
</protein>
<comment type="caution">
    <text evidence="3">The sequence shown here is derived from an EMBL/GenBank/DDBJ whole genome shotgun (WGS) entry which is preliminary data.</text>
</comment>
<dbReference type="OrthoDB" id="1921208at2759"/>
<reference evidence="3 4" key="1">
    <citation type="journal article" date="2018" name="IMA Fungus">
        <title>IMA Genome-F 9: Draft genome sequence of Annulohypoxylon stygium, Aspergillus mulundensis, Berkeleyomyces basicola (syn. Thielaviopsis basicola), Ceratocystis smalleyi, two Cercospora beticola strains, Coleophoma cylindrospora, Fusarium fracticaudum, Phialophora cf. hyalina, and Morchella septimelata.</title>
        <authorList>
            <person name="Wingfield B.D."/>
            <person name="Bills G.F."/>
            <person name="Dong Y."/>
            <person name="Huang W."/>
            <person name="Nel W.J."/>
            <person name="Swalarsk-Parry B.S."/>
            <person name="Vaghefi N."/>
            <person name="Wilken P.M."/>
            <person name="An Z."/>
            <person name="de Beer Z.W."/>
            <person name="De Vos L."/>
            <person name="Chen L."/>
            <person name="Duong T.A."/>
            <person name="Gao Y."/>
            <person name="Hammerbacher A."/>
            <person name="Kikkert J.R."/>
            <person name="Li Y."/>
            <person name="Li H."/>
            <person name="Li K."/>
            <person name="Li Q."/>
            <person name="Liu X."/>
            <person name="Ma X."/>
            <person name="Naidoo K."/>
            <person name="Pethybridge S.J."/>
            <person name="Sun J."/>
            <person name="Steenkamp E.T."/>
            <person name="van der Nest M.A."/>
            <person name="van Wyk S."/>
            <person name="Wingfield M.J."/>
            <person name="Xiong C."/>
            <person name="Yue Q."/>
            <person name="Zhang X."/>
        </authorList>
    </citation>
    <scope>NUCLEOTIDE SEQUENCE [LARGE SCALE GENOMIC DNA]</scope>
    <source>
        <strain evidence="3 4">BP6252</strain>
    </source>
</reference>
<evidence type="ECO:0000256" key="2">
    <source>
        <dbReference type="SAM" id="SignalP"/>
    </source>
</evidence>
<feature type="compositionally biased region" description="Low complexity" evidence="1">
    <location>
        <begin position="46"/>
        <end position="57"/>
    </location>
</feature>
<dbReference type="EMBL" id="PDLM01000015">
    <property type="protein sequence ID" value="RDW60811.1"/>
    <property type="molecule type" value="Genomic_DNA"/>
</dbReference>
<accession>A0A3D8QGG7</accession>
<dbReference type="InterPro" id="IPR008972">
    <property type="entry name" value="Cupredoxin"/>
</dbReference>
<name>A0A3D8QGG7_9HELO</name>
<feature type="signal peptide" evidence="2">
    <location>
        <begin position="1"/>
        <end position="17"/>
    </location>
</feature>
<evidence type="ECO:0000313" key="3">
    <source>
        <dbReference type="EMBL" id="RDW60811.1"/>
    </source>
</evidence>
<keyword evidence="2" id="KW-0732">Signal</keyword>